<accession>A0ABX1TVN6</accession>
<comment type="caution">
    <text evidence="1">The sequence shown here is derived from an EMBL/GenBank/DDBJ whole genome shotgun (WGS) entry which is preliminary data.</text>
</comment>
<protein>
    <submittedName>
        <fullName evidence="1">Uncharacterized protein</fullName>
    </submittedName>
</protein>
<evidence type="ECO:0000313" key="1">
    <source>
        <dbReference type="EMBL" id="NMQ27500.1"/>
    </source>
</evidence>
<name>A0ABX1TVN6_9PROT</name>
<keyword evidence="2" id="KW-1185">Reference proteome</keyword>
<gene>
    <name evidence="1" type="ORF">E4Q23_06860</name>
</gene>
<dbReference type="Proteomes" id="UP000749010">
    <property type="component" value="Unassembled WGS sequence"/>
</dbReference>
<dbReference type="EMBL" id="SPMY01000018">
    <property type="protein sequence ID" value="NMQ27500.1"/>
    <property type="molecule type" value="Genomic_DNA"/>
</dbReference>
<proteinExistence type="predicted"/>
<organism evidence="1 2">
    <name type="scientific">Candidatus Accumulibacter phosphatis</name>
    <dbReference type="NCBI Taxonomy" id="327160"/>
    <lineage>
        <taxon>Bacteria</taxon>
        <taxon>Pseudomonadati</taxon>
        <taxon>Pseudomonadota</taxon>
        <taxon>Betaproteobacteria</taxon>
        <taxon>Candidatus Accumulibacter</taxon>
    </lineage>
</organism>
<dbReference type="RefSeq" id="WP_169065953.1">
    <property type="nucleotide sequence ID" value="NZ_SPMY01000018.1"/>
</dbReference>
<sequence length="89" mass="10060">MNTGIKQLHGHFDRHRSFLVAAGLLGKLRARHQSGWVMRVLKEEFGTFGVGLVGGYAEIGKRLNATPGNQFEECERMRQQIISRFKSSD</sequence>
<evidence type="ECO:0000313" key="2">
    <source>
        <dbReference type="Proteomes" id="UP000749010"/>
    </source>
</evidence>
<reference evidence="1 2" key="1">
    <citation type="submission" date="2019-03" db="EMBL/GenBank/DDBJ databases">
        <title>Metabolic reconstructions from genomes of highly enriched 'Candidatus Accumulibacter' and 'Candidatus Competibacter' bioreactor populations.</title>
        <authorList>
            <person name="Annavajhala M.K."/>
            <person name="Welles L."/>
            <person name="Abbas B."/>
            <person name="Sorokin D."/>
            <person name="Park H."/>
            <person name="Van Loosdrecht M."/>
            <person name="Chandran K."/>
        </authorList>
    </citation>
    <scope>NUCLEOTIDE SEQUENCE [LARGE SCALE GENOMIC DNA]</scope>
    <source>
        <strain evidence="1 2">SBR_S</strain>
    </source>
</reference>